<dbReference type="AlphaFoldDB" id="K6CC25"/>
<feature type="transmembrane region" description="Helical" evidence="1">
    <location>
        <begin position="6"/>
        <end position="27"/>
    </location>
</feature>
<dbReference type="Proteomes" id="UP000006315">
    <property type="component" value="Unassembled WGS sequence"/>
</dbReference>
<protein>
    <submittedName>
        <fullName evidence="2">Uncharacterized protein</fullName>
    </submittedName>
</protein>
<keyword evidence="1" id="KW-0472">Membrane</keyword>
<dbReference type="PATRIC" id="fig|1131731.3.peg.704"/>
<sequence>MNGETIFGLAGMGFIILILALAVLFIVPIAKTATKSQNEEVFRKQAADAIEAQKATTLLNEKLATEMTEIKERLISIERILKEVE</sequence>
<keyword evidence="1" id="KW-1133">Transmembrane helix</keyword>
<keyword evidence="1" id="KW-0812">Transmembrane</keyword>
<evidence type="ECO:0000256" key="1">
    <source>
        <dbReference type="SAM" id="Phobius"/>
    </source>
</evidence>
<reference evidence="2 3" key="1">
    <citation type="journal article" date="2012" name="Front. Microbiol.">
        <title>Redundancy and modularity in membrane-associated dissimilatory nitrate reduction in Bacillus.</title>
        <authorList>
            <person name="Heylen K."/>
            <person name="Keltjens J."/>
        </authorList>
    </citation>
    <scope>NUCLEOTIDE SEQUENCE [LARGE SCALE GENOMIC DNA]</scope>
    <source>
        <strain evidence="2 3">LMG 9581</strain>
    </source>
</reference>
<organism evidence="2 3">
    <name type="scientific">Schinkia azotoformans LMG 9581</name>
    <dbReference type="NCBI Taxonomy" id="1131731"/>
    <lineage>
        <taxon>Bacteria</taxon>
        <taxon>Bacillati</taxon>
        <taxon>Bacillota</taxon>
        <taxon>Bacilli</taxon>
        <taxon>Bacillales</taxon>
        <taxon>Bacillaceae</taxon>
        <taxon>Calidifontibacillus/Schinkia group</taxon>
        <taxon>Schinkia</taxon>
    </lineage>
</organism>
<gene>
    <name evidence="2" type="ORF">BAZO_03430</name>
</gene>
<keyword evidence="3" id="KW-1185">Reference proteome</keyword>
<accession>K6CC25</accession>
<comment type="caution">
    <text evidence="2">The sequence shown here is derived from an EMBL/GenBank/DDBJ whole genome shotgun (WGS) entry which is preliminary data.</text>
</comment>
<evidence type="ECO:0000313" key="3">
    <source>
        <dbReference type="Proteomes" id="UP000006315"/>
    </source>
</evidence>
<dbReference type="EMBL" id="AJLR01000037">
    <property type="protein sequence ID" value="EKN68675.1"/>
    <property type="molecule type" value="Genomic_DNA"/>
</dbReference>
<proteinExistence type="predicted"/>
<name>K6CC25_SCHAZ</name>
<evidence type="ECO:0000313" key="2">
    <source>
        <dbReference type="EMBL" id="EKN68675.1"/>
    </source>
</evidence>